<dbReference type="Proteomes" id="UP001595909">
    <property type="component" value="Unassembled WGS sequence"/>
</dbReference>
<reference evidence="3" key="1">
    <citation type="journal article" date="2019" name="Int. J. Syst. Evol. Microbiol.">
        <title>The Global Catalogue of Microorganisms (GCM) 10K type strain sequencing project: providing services to taxonomists for standard genome sequencing and annotation.</title>
        <authorList>
            <consortium name="The Broad Institute Genomics Platform"/>
            <consortium name="The Broad Institute Genome Sequencing Center for Infectious Disease"/>
            <person name="Wu L."/>
            <person name="Ma J."/>
        </authorList>
    </citation>
    <scope>NUCLEOTIDE SEQUENCE [LARGE SCALE GENOMIC DNA]</scope>
    <source>
        <strain evidence="3">CCUG 50347</strain>
    </source>
</reference>
<gene>
    <name evidence="2" type="ORF">ACFPEL_05210</name>
</gene>
<keyword evidence="3" id="KW-1185">Reference proteome</keyword>
<protein>
    <submittedName>
        <fullName evidence="2">Uncharacterized protein</fullName>
    </submittedName>
</protein>
<proteinExistence type="predicted"/>
<feature type="compositionally biased region" description="Low complexity" evidence="1">
    <location>
        <begin position="129"/>
        <end position="143"/>
    </location>
</feature>
<comment type="caution">
    <text evidence="2">The sequence shown here is derived from an EMBL/GenBank/DDBJ whole genome shotgun (WGS) entry which is preliminary data.</text>
</comment>
<accession>A0ABV9RDI8</accession>
<evidence type="ECO:0000313" key="3">
    <source>
        <dbReference type="Proteomes" id="UP001595909"/>
    </source>
</evidence>
<evidence type="ECO:0000313" key="2">
    <source>
        <dbReference type="EMBL" id="MFC4831803.1"/>
    </source>
</evidence>
<sequence>MRDRGWSYSDLERISDKALTRGRWQQLGSGVPQRRFPDPESLTVIARVLDVDITTVVLAAAQTLGLDVVRRDSVFSELMPERTERLSEGMRDAILTLIRAAVAEATADEGLAGARSDSLGGLRLEWPKSTSPSETSGASSESS</sequence>
<dbReference type="RefSeq" id="WP_274191343.1">
    <property type="nucleotide sequence ID" value="NZ_BAABHN010000009.1"/>
</dbReference>
<dbReference type="EMBL" id="JBHSIM010000009">
    <property type="protein sequence ID" value="MFC4831803.1"/>
    <property type="molecule type" value="Genomic_DNA"/>
</dbReference>
<organism evidence="2 3">
    <name type="scientific">Actinomycetospora chibensis</name>
    <dbReference type="NCBI Taxonomy" id="663606"/>
    <lineage>
        <taxon>Bacteria</taxon>
        <taxon>Bacillati</taxon>
        <taxon>Actinomycetota</taxon>
        <taxon>Actinomycetes</taxon>
        <taxon>Pseudonocardiales</taxon>
        <taxon>Pseudonocardiaceae</taxon>
        <taxon>Actinomycetospora</taxon>
    </lineage>
</organism>
<evidence type="ECO:0000256" key="1">
    <source>
        <dbReference type="SAM" id="MobiDB-lite"/>
    </source>
</evidence>
<feature type="region of interest" description="Disordered" evidence="1">
    <location>
        <begin position="109"/>
        <end position="143"/>
    </location>
</feature>
<name>A0ABV9RDI8_9PSEU</name>